<dbReference type="HOGENOM" id="CLU_180015_0_0_9"/>
<evidence type="ECO:0000313" key="4">
    <source>
        <dbReference type="Proteomes" id="UP000442469"/>
    </source>
</evidence>
<organism evidence="1 3">
    <name type="scientific">Paenibacillus macerans</name>
    <name type="common">Bacillus macerans</name>
    <dbReference type="NCBI Taxonomy" id="44252"/>
    <lineage>
        <taxon>Bacteria</taxon>
        <taxon>Bacillati</taxon>
        <taxon>Bacillota</taxon>
        <taxon>Bacilli</taxon>
        <taxon>Bacillales</taxon>
        <taxon>Paenibacillaceae</taxon>
        <taxon>Paenibacillus</taxon>
    </lineage>
</organism>
<evidence type="ECO:0000313" key="2">
    <source>
        <dbReference type="EMBL" id="MUG23029.1"/>
    </source>
</evidence>
<dbReference type="OrthoDB" id="7061841at2"/>
<dbReference type="RefSeq" id="WP_036621134.1">
    <property type="nucleotide sequence ID" value="NZ_BGML01000005.1"/>
</dbReference>
<name>A0A091A1M6_PAEMA</name>
<dbReference type="Proteomes" id="UP000029278">
    <property type="component" value="Unassembled WGS sequence"/>
</dbReference>
<keyword evidence="3" id="KW-1185">Reference proteome</keyword>
<reference evidence="2 4" key="2">
    <citation type="submission" date="2019-11" db="EMBL/GenBank/DDBJ databases">
        <title>Draft genome sequences of five Paenibacillus species of dairy origin.</title>
        <authorList>
            <person name="Olajide A.M."/>
            <person name="Chen S."/>
            <person name="Lapointe G."/>
        </authorList>
    </citation>
    <scope>NUCLEOTIDE SEQUENCE [LARGE SCALE GENOMIC DNA]</scope>
    <source>
        <strain evidence="2 4">3CT49</strain>
    </source>
</reference>
<proteinExistence type="predicted"/>
<dbReference type="GeneID" id="77012339"/>
<accession>A0A091A1M6</accession>
<dbReference type="InterPro" id="IPR046169">
    <property type="entry name" value="DUF6171"/>
</dbReference>
<sequence>MAGETAECKGCREEYKVTEAQIARILASPMFASEHCVPDEVYEQRLRACGACPKFENGTTCRVCGCIVPVVAKLKERTCPMPGGGRWPE</sequence>
<protein>
    <submittedName>
        <fullName evidence="1">Uncharacterized protein</fullName>
    </submittedName>
</protein>
<dbReference type="PATRIC" id="fig|44252.3.peg.1771"/>
<dbReference type="Proteomes" id="UP000442469">
    <property type="component" value="Unassembled WGS sequence"/>
</dbReference>
<dbReference type="STRING" id="44252.DJ90_530"/>
<evidence type="ECO:0000313" key="1">
    <source>
        <dbReference type="EMBL" id="KFN10206.1"/>
    </source>
</evidence>
<dbReference type="AlphaFoldDB" id="A0A091A1M6"/>
<gene>
    <name evidence="1" type="ORF">DJ90_530</name>
    <name evidence="2" type="ORF">GNQ08_11465</name>
</gene>
<reference evidence="1 3" key="1">
    <citation type="submission" date="2014-04" db="EMBL/GenBank/DDBJ databases">
        <authorList>
            <person name="Bishop-Lilly K.A."/>
            <person name="Broomall S.M."/>
            <person name="Chain P.S."/>
            <person name="Chertkov O."/>
            <person name="Coyne S.R."/>
            <person name="Daligault H.E."/>
            <person name="Davenport K.W."/>
            <person name="Erkkila T."/>
            <person name="Frey K.G."/>
            <person name="Gibbons H.S."/>
            <person name="Gu W."/>
            <person name="Jaissle J."/>
            <person name="Johnson S.L."/>
            <person name="Koroleva G.I."/>
            <person name="Ladner J.T."/>
            <person name="Lo C.-C."/>
            <person name="Minogue T.D."/>
            <person name="Munk C."/>
            <person name="Palacios G.F."/>
            <person name="Redden C.L."/>
            <person name="Rosenzweig C.N."/>
            <person name="Scholz M.B."/>
            <person name="Teshima H."/>
            <person name="Xu Y."/>
        </authorList>
    </citation>
    <scope>NUCLEOTIDE SEQUENCE [LARGE SCALE GENOMIC DNA]</scope>
    <source>
        <strain evidence="1 3">8244</strain>
    </source>
</reference>
<comment type="caution">
    <text evidence="1">The sequence shown here is derived from an EMBL/GenBank/DDBJ whole genome shotgun (WGS) entry which is preliminary data.</text>
</comment>
<dbReference type="EMBL" id="WNZZ01000006">
    <property type="protein sequence ID" value="MUG23029.1"/>
    <property type="molecule type" value="Genomic_DNA"/>
</dbReference>
<dbReference type="EMBL" id="JMQA01000020">
    <property type="protein sequence ID" value="KFN10206.1"/>
    <property type="molecule type" value="Genomic_DNA"/>
</dbReference>
<dbReference type="Pfam" id="PF19668">
    <property type="entry name" value="DUF6171"/>
    <property type="match status" value="1"/>
</dbReference>
<evidence type="ECO:0000313" key="3">
    <source>
        <dbReference type="Proteomes" id="UP000029278"/>
    </source>
</evidence>